<feature type="compositionally biased region" description="Polar residues" evidence="1">
    <location>
        <begin position="37"/>
        <end position="63"/>
    </location>
</feature>
<dbReference type="EMBL" id="JAAKFY010000013">
    <property type="protein sequence ID" value="KAF3847083.1"/>
    <property type="molecule type" value="Genomic_DNA"/>
</dbReference>
<gene>
    <name evidence="2" type="ORF">F7725_020111</name>
</gene>
<comment type="caution">
    <text evidence="2">The sequence shown here is derived from an EMBL/GenBank/DDBJ whole genome shotgun (WGS) entry which is preliminary data.</text>
</comment>
<evidence type="ECO:0000313" key="3">
    <source>
        <dbReference type="Proteomes" id="UP000518266"/>
    </source>
</evidence>
<evidence type="ECO:0000313" key="2">
    <source>
        <dbReference type="EMBL" id="KAF3847083.1"/>
    </source>
</evidence>
<protein>
    <submittedName>
        <fullName evidence="2">Uncharacterized protein</fullName>
    </submittedName>
</protein>
<feature type="region of interest" description="Disordered" evidence="1">
    <location>
        <begin position="22"/>
        <end position="81"/>
    </location>
</feature>
<proteinExistence type="predicted"/>
<sequence length="252" mass="27886">MPKQEILTRRQFQADLASSLILVNTTPLKTPKRGRPSSGNGSPAPTVTSRSPLNAQKRPSSGDGSPPNGAPSKRSQPPLDVRKDLMAHFPVKTKRGRCRHCTTAALEERVSTLENVAKKFGVLSNYQNVTDEDLAKKCEDLNVRIPSHKLHCSKAVVICPILILNASHRGVKPQKKEVWPGSVGSFHQEERSVTLYKAGSDWMFLAEHADEFDPTLPVCLRSLTFHPMLVLQRRYLSIPPSARLFPIALTAQ</sequence>
<accession>A0A7J5YD65</accession>
<dbReference type="AlphaFoldDB" id="A0A7J5YD65"/>
<name>A0A7J5YD65_DISMA</name>
<evidence type="ECO:0000256" key="1">
    <source>
        <dbReference type="SAM" id="MobiDB-lite"/>
    </source>
</evidence>
<reference evidence="2 3" key="1">
    <citation type="submission" date="2020-03" db="EMBL/GenBank/DDBJ databases">
        <title>Dissostichus mawsoni Genome sequencing and assembly.</title>
        <authorList>
            <person name="Park H."/>
        </authorList>
    </citation>
    <scope>NUCLEOTIDE SEQUENCE [LARGE SCALE GENOMIC DNA]</scope>
    <source>
        <strain evidence="2">DM0001</strain>
        <tissue evidence="2">Muscle</tissue>
    </source>
</reference>
<dbReference type="Proteomes" id="UP000518266">
    <property type="component" value="Unassembled WGS sequence"/>
</dbReference>
<keyword evidence="3" id="KW-1185">Reference proteome</keyword>
<organism evidence="2 3">
    <name type="scientific">Dissostichus mawsoni</name>
    <name type="common">Antarctic cod</name>
    <dbReference type="NCBI Taxonomy" id="36200"/>
    <lineage>
        <taxon>Eukaryota</taxon>
        <taxon>Metazoa</taxon>
        <taxon>Chordata</taxon>
        <taxon>Craniata</taxon>
        <taxon>Vertebrata</taxon>
        <taxon>Euteleostomi</taxon>
        <taxon>Actinopterygii</taxon>
        <taxon>Neopterygii</taxon>
        <taxon>Teleostei</taxon>
        <taxon>Neoteleostei</taxon>
        <taxon>Acanthomorphata</taxon>
        <taxon>Eupercaria</taxon>
        <taxon>Perciformes</taxon>
        <taxon>Notothenioidei</taxon>
        <taxon>Nototheniidae</taxon>
        <taxon>Dissostichus</taxon>
    </lineage>
</organism>
<dbReference type="OrthoDB" id="123207at2759"/>